<dbReference type="Gene3D" id="1.20.58.340">
    <property type="entry name" value="Magnesium transport protein CorA, transmembrane region"/>
    <property type="match status" value="1"/>
</dbReference>
<keyword evidence="7" id="KW-1185">Reference proteome</keyword>
<accession>A0A9P8VZG7</accession>
<name>A0A9P8VZG7_9HYPO</name>
<evidence type="ECO:0000256" key="1">
    <source>
        <dbReference type="ARBA" id="ARBA00004141"/>
    </source>
</evidence>
<organism evidence="6 7">
    <name type="scientific">Thelonectria olida</name>
    <dbReference type="NCBI Taxonomy" id="1576542"/>
    <lineage>
        <taxon>Eukaryota</taxon>
        <taxon>Fungi</taxon>
        <taxon>Dikarya</taxon>
        <taxon>Ascomycota</taxon>
        <taxon>Pezizomycotina</taxon>
        <taxon>Sordariomycetes</taxon>
        <taxon>Hypocreomycetidae</taxon>
        <taxon>Hypocreales</taxon>
        <taxon>Nectriaceae</taxon>
        <taxon>Thelonectria</taxon>
    </lineage>
</organism>
<proteinExistence type="predicted"/>
<comment type="caution">
    <text evidence="6">The sequence shown here is derived from an EMBL/GenBank/DDBJ whole genome shotgun (WGS) entry which is preliminary data.</text>
</comment>
<evidence type="ECO:0000313" key="7">
    <source>
        <dbReference type="Proteomes" id="UP000777438"/>
    </source>
</evidence>
<dbReference type="GO" id="GO:0016020">
    <property type="term" value="C:membrane"/>
    <property type="evidence" value="ECO:0007669"/>
    <property type="project" value="UniProtKB-SubCell"/>
</dbReference>
<keyword evidence="2 5" id="KW-0812">Transmembrane</keyword>
<dbReference type="SUPFAM" id="SSF144083">
    <property type="entry name" value="Magnesium transport protein CorA, transmembrane region"/>
    <property type="match status" value="1"/>
</dbReference>
<sequence length="472" mass="53833">MDWATDRFSFTHRDLALFQYEEREATVVHRSASEFDLKSDELTSESQWNEWLKTRCPKDPVRPGICTIICPRAEGFSEDEPSPASYIPFSQSTFQKIVSKFRIHRTIARTITRNVAYFSSAVIQHEESTLPSLVFTCRSTSSWAGDLAMAATYEPSSRTTFAVFFGCNKKQRTQIIGRLATAEPAALAHPMLLPGIFAELERKRLTGLLEDTLDRFTLRTGDFSALDGRLQNSLHMSDSQMHEYLEICYESQNIGREFKCVKRQLSKMAQFCDDLNTMEISSKKFIQSIPTTRERQEMINFNLKIKQRTLEIVDEYDNKVDTCGMVLDNTSITMQTIWNHIAQKDAKVNTDIALDSKQDNAQMRSIALLTMIYLPVSAVASIFSMSIFNWAPEKGLVSKYIWVFFVVSVLLTALTVAIWYCSTSRTRQKEATAAPVVQEPLDDIEAARFTVGKSFRSEMSSTIHSWSFKIKK</sequence>
<reference evidence="6 7" key="1">
    <citation type="journal article" date="2021" name="Nat. Commun.">
        <title>Genetic determinants of endophytism in the Arabidopsis root mycobiome.</title>
        <authorList>
            <person name="Mesny F."/>
            <person name="Miyauchi S."/>
            <person name="Thiergart T."/>
            <person name="Pickel B."/>
            <person name="Atanasova L."/>
            <person name="Karlsson M."/>
            <person name="Huettel B."/>
            <person name="Barry K.W."/>
            <person name="Haridas S."/>
            <person name="Chen C."/>
            <person name="Bauer D."/>
            <person name="Andreopoulos W."/>
            <person name="Pangilinan J."/>
            <person name="LaButti K."/>
            <person name="Riley R."/>
            <person name="Lipzen A."/>
            <person name="Clum A."/>
            <person name="Drula E."/>
            <person name="Henrissat B."/>
            <person name="Kohler A."/>
            <person name="Grigoriev I.V."/>
            <person name="Martin F.M."/>
            <person name="Hacquard S."/>
        </authorList>
    </citation>
    <scope>NUCLEOTIDE SEQUENCE [LARGE SCALE GENOMIC DNA]</scope>
    <source>
        <strain evidence="6 7">MPI-CAGE-CH-0241</strain>
    </source>
</reference>
<dbReference type="OrthoDB" id="3561681at2759"/>
<gene>
    <name evidence="6" type="ORF">B0T10DRAFT_492693</name>
</gene>
<evidence type="ECO:0000256" key="4">
    <source>
        <dbReference type="ARBA" id="ARBA00023136"/>
    </source>
</evidence>
<keyword evidence="3 5" id="KW-1133">Transmembrane helix</keyword>
<evidence type="ECO:0000256" key="5">
    <source>
        <dbReference type="SAM" id="Phobius"/>
    </source>
</evidence>
<dbReference type="InterPro" id="IPR045863">
    <property type="entry name" value="CorA_TM1_TM2"/>
</dbReference>
<feature type="transmembrane region" description="Helical" evidence="5">
    <location>
        <begin position="366"/>
        <end position="388"/>
    </location>
</feature>
<dbReference type="Proteomes" id="UP000777438">
    <property type="component" value="Unassembled WGS sequence"/>
</dbReference>
<evidence type="ECO:0000256" key="2">
    <source>
        <dbReference type="ARBA" id="ARBA00022692"/>
    </source>
</evidence>
<evidence type="ECO:0000256" key="3">
    <source>
        <dbReference type="ARBA" id="ARBA00022989"/>
    </source>
</evidence>
<dbReference type="EMBL" id="JAGPYM010000018">
    <property type="protein sequence ID" value="KAH6885429.1"/>
    <property type="molecule type" value="Genomic_DNA"/>
</dbReference>
<dbReference type="AlphaFoldDB" id="A0A9P8VZG7"/>
<comment type="subcellular location">
    <subcellularLocation>
        <location evidence="1">Membrane</location>
        <topology evidence="1">Multi-pass membrane protein</topology>
    </subcellularLocation>
</comment>
<feature type="transmembrane region" description="Helical" evidence="5">
    <location>
        <begin position="400"/>
        <end position="421"/>
    </location>
</feature>
<keyword evidence="4 5" id="KW-0472">Membrane</keyword>
<evidence type="ECO:0000313" key="6">
    <source>
        <dbReference type="EMBL" id="KAH6885429.1"/>
    </source>
</evidence>
<protein>
    <submittedName>
        <fullName evidence="6">Uncharacterized protein</fullName>
    </submittedName>
</protein>